<dbReference type="Proteomes" id="UP001305414">
    <property type="component" value="Unassembled WGS sequence"/>
</dbReference>
<evidence type="ECO:0000313" key="2">
    <source>
        <dbReference type="EMBL" id="KAK5636440.1"/>
    </source>
</evidence>
<name>A0AAN7Z4A7_9PEZI</name>
<evidence type="ECO:0000256" key="1">
    <source>
        <dbReference type="SAM" id="Phobius"/>
    </source>
</evidence>
<keyword evidence="3" id="KW-1185">Reference proteome</keyword>
<dbReference type="AlphaFoldDB" id="A0AAN7Z4A7"/>
<keyword evidence="1" id="KW-1133">Transmembrane helix</keyword>
<keyword evidence="1" id="KW-0472">Membrane</keyword>
<gene>
    <name evidence="2" type="ORF">RRF57_012152</name>
</gene>
<keyword evidence="1" id="KW-0812">Transmembrane</keyword>
<evidence type="ECO:0000313" key="3">
    <source>
        <dbReference type="Proteomes" id="UP001305414"/>
    </source>
</evidence>
<feature type="transmembrane region" description="Helical" evidence="1">
    <location>
        <begin position="21"/>
        <end position="38"/>
    </location>
</feature>
<dbReference type="EMBL" id="JAWHQM010000070">
    <property type="protein sequence ID" value="KAK5636440.1"/>
    <property type="molecule type" value="Genomic_DNA"/>
</dbReference>
<organism evidence="2 3">
    <name type="scientific">Xylaria bambusicola</name>
    <dbReference type="NCBI Taxonomy" id="326684"/>
    <lineage>
        <taxon>Eukaryota</taxon>
        <taxon>Fungi</taxon>
        <taxon>Dikarya</taxon>
        <taxon>Ascomycota</taxon>
        <taxon>Pezizomycotina</taxon>
        <taxon>Sordariomycetes</taxon>
        <taxon>Xylariomycetidae</taxon>
        <taxon>Xylariales</taxon>
        <taxon>Xylariaceae</taxon>
        <taxon>Xylaria</taxon>
    </lineage>
</organism>
<protein>
    <submittedName>
        <fullName evidence="2">Uncharacterized protein</fullName>
    </submittedName>
</protein>
<sequence>MARPLRRRSSNRTARDAIGHSKFFFFIFFIVFIAKNSYCKRHYGPGAETPPATPFALHDALADAYPAYTRVVHASRGNVCSLAYAVSQGGARKLIRRFNEDGLVAQWDLMLRDYCSGGDTEQHKGVEEGKKYRESLVCLTVQPPLICHRYEAGGGASVSDIRGQGGGFAREKMGSPYIRLSVQGNLDRLLAGYPEERLVDQLPDYGNTLW</sequence>
<reference evidence="2 3" key="1">
    <citation type="submission" date="2023-10" db="EMBL/GenBank/DDBJ databases">
        <title>Draft genome sequence of Xylaria bambusicola isolate GMP-LS, the root and basal stem rot pathogen of sugarcane in Indonesia.</title>
        <authorList>
            <person name="Selvaraj P."/>
            <person name="Muralishankar V."/>
            <person name="Muruganantham S."/>
            <person name="Sp S."/>
            <person name="Haryani S."/>
            <person name="Lau K.J.X."/>
            <person name="Naqvi N.I."/>
        </authorList>
    </citation>
    <scope>NUCLEOTIDE SEQUENCE [LARGE SCALE GENOMIC DNA]</scope>
    <source>
        <strain evidence="2">GMP-LS</strain>
    </source>
</reference>
<comment type="caution">
    <text evidence="2">The sequence shown here is derived from an EMBL/GenBank/DDBJ whole genome shotgun (WGS) entry which is preliminary data.</text>
</comment>
<accession>A0AAN7Z4A7</accession>
<proteinExistence type="predicted"/>